<evidence type="ECO:0000313" key="7">
    <source>
        <dbReference type="Proteomes" id="UP000035996"/>
    </source>
</evidence>
<accession>A0A0J6CVT0</accession>
<dbReference type="OrthoDB" id="5471300at2"/>
<dbReference type="PANTHER" id="PTHR43847">
    <property type="entry name" value="BLL3993 PROTEIN"/>
    <property type="match status" value="1"/>
</dbReference>
<dbReference type="AlphaFoldDB" id="A0A0J6CVT0"/>
<evidence type="ECO:0000256" key="2">
    <source>
        <dbReference type="ARBA" id="ARBA00022692"/>
    </source>
</evidence>
<keyword evidence="4 5" id="KW-0472">Membrane</keyword>
<dbReference type="GO" id="GO:0016020">
    <property type="term" value="C:membrane"/>
    <property type="evidence" value="ECO:0007669"/>
    <property type="project" value="UniProtKB-SubCell"/>
</dbReference>
<feature type="transmembrane region" description="Helical" evidence="5">
    <location>
        <begin position="36"/>
        <end position="55"/>
    </location>
</feature>
<keyword evidence="2 5" id="KW-0812">Transmembrane</keyword>
<dbReference type="Gene3D" id="1.20.120.1630">
    <property type="match status" value="1"/>
</dbReference>
<dbReference type="STRING" id="157733.AB986_15505"/>
<sequence length="186" mass="21152">MNFFDIVFVLLTATWIGEFIMKRGKESTSGSSIEKRSFLLILSMIITSIAATLLLNELEVFLFNKSPVTNGIGLLLYGGGIALRYWGIKELGHFFSRNVIVESKVDLVSSGPYRILRHPLYTGLLLTTIGIPIYIGVWGGVILVVLLITPALLFRIRLEERMLYDSVGEPYRKWGKERYRLVPYIY</sequence>
<dbReference type="GO" id="GO:0004671">
    <property type="term" value="F:protein C-terminal S-isoprenylcysteine carboxyl O-methyltransferase activity"/>
    <property type="evidence" value="ECO:0007669"/>
    <property type="project" value="InterPro"/>
</dbReference>
<evidence type="ECO:0000256" key="5">
    <source>
        <dbReference type="SAM" id="Phobius"/>
    </source>
</evidence>
<dbReference type="InterPro" id="IPR007269">
    <property type="entry name" value="ICMT_MeTrfase"/>
</dbReference>
<organism evidence="6 7">
    <name type="scientific">Guptibacillus hwajinpoensis</name>
    <dbReference type="NCBI Taxonomy" id="208199"/>
    <lineage>
        <taxon>Bacteria</taxon>
        <taxon>Bacillati</taxon>
        <taxon>Bacillota</taxon>
        <taxon>Bacilli</taxon>
        <taxon>Bacillales</taxon>
        <taxon>Guptibacillaceae</taxon>
        <taxon>Guptibacillus</taxon>
    </lineage>
</organism>
<feature type="transmembrane region" description="Helical" evidence="5">
    <location>
        <begin position="131"/>
        <end position="154"/>
    </location>
</feature>
<reference evidence="6" key="1">
    <citation type="submission" date="2015-06" db="EMBL/GenBank/DDBJ databases">
        <authorList>
            <person name="Liu B."/>
            <person name="Wang J."/>
            <person name="Zhu Y."/>
            <person name="Liu G."/>
            <person name="Chen Q."/>
            <person name="Zheng C."/>
            <person name="Che J."/>
            <person name="Ge C."/>
            <person name="Shi H."/>
            <person name="Pan Z."/>
            <person name="Liu X."/>
        </authorList>
    </citation>
    <scope>NUCLEOTIDE SEQUENCE [LARGE SCALE GENOMIC DNA]</scope>
    <source>
        <strain evidence="6">DSM 16346</strain>
    </source>
</reference>
<dbReference type="EMBL" id="LELK01000004">
    <property type="protein sequence ID" value="KMM37268.1"/>
    <property type="molecule type" value="Genomic_DNA"/>
</dbReference>
<feature type="transmembrane region" description="Helical" evidence="5">
    <location>
        <begin position="6"/>
        <end position="24"/>
    </location>
</feature>
<evidence type="ECO:0008006" key="8">
    <source>
        <dbReference type="Google" id="ProtNLM"/>
    </source>
</evidence>
<evidence type="ECO:0000256" key="3">
    <source>
        <dbReference type="ARBA" id="ARBA00022989"/>
    </source>
</evidence>
<comment type="subcellular location">
    <subcellularLocation>
        <location evidence="1">Membrane</location>
        <topology evidence="1">Multi-pass membrane protein</topology>
    </subcellularLocation>
</comment>
<keyword evidence="7" id="KW-1185">Reference proteome</keyword>
<evidence type="ECO:0000256" key="4">
    <source>
        <dbReference type="ARBA" id="ARBA00023136"/>
    </source>
</evidence>
<dbReference type="Pfam" id="PF04140">
    <property type="entry name" value="ICMT"/>
    <property type="match status" value="1"/>
</dbReference>
<proteinExistence type="predicted"/>
<name>A0A0J6CVT0_9BACL</name>
<evidence type="ECO:0000256" key="1">
    <source>
        <dbReference type="ARBA" id="ARBA00004141"/>
    </source>
</evidence>
<evidence type="ECO:0000313" key="6">
    <source>
        <dbReference type="EMBL" id="KMM37268.1"/>
    </source>
</evidence>
<dbReference type="Proteomes" id="UP000035996">
    <property type="component" value="Unassembled WGS sequence"/>
</dbReference>
<keyword evidence="3 5" id="KW-1133">Transmembrane helix</keyword>
<comment type="caution">
    <text evidence="6">The sequence shown here is derived from an EMBL/GenBank/DDBJ whole genome shotgun (WGS) entry which is preliminary data.</text>
</comment>
<dbReference type="PANTHER" id="PTHR43847:SF1">
    <property type="entry name" value="BLL3993 PROTEIN"/>
    <property type="match status" value="1"/>
</dbReference>
<dbReference type="PATRIC" id="fig|157733.3.peg.1179"/>
<gene>
    <name evidence="6" type="ORF">AB986_15505</name>
</gene>
<dbReference type="InterPro" id="IPR052527">
    <property type="entry name" value="Metal_cation-efflux_comp"/>
</dbReference>
<dbReference type="RefSeq" id="WP_048312157.1">
    <property type="nucleotide sequence ID" value="NZ_CP119526.1"/>
</dbReference>
<protein>
    <recommendedName>
        <fullName evidence="8">Isoprenylcysteine carboxyl methyltransferase</fullName>
    </recommendedName>
</protein>